<evidence type="ECO:0000256" key="1">
    <source>
        <dbReference type="ARBA" id="ARBA00022801"/>
    </source>
</evidence>
<evidence type="ECO:0000313" key="3">
    <source>
        <dbReference type="EMBL" id="GAA4345934.1"/>
    </source>
</evidence>
<reference evidence="4" key="1">
    <citation type="journal article" date="2019" name="Int. J. Syst. Evol. Microbiol.">
        <title>The Global Catalogue of Microorganisms (GCM) 10K type strain sequencing project: providing services to taxonomists for standard genome sequencing and annotation.</title>
        <authorList>
            <consortium name="The Broad Institute Genomics Platform"/>
            <consortium name="The Broad Institute Genome Sequencing Center for Infectious Disease"/>
            <person name="Wu L."/>
            <person name="Ma J."/>
        </authorList>
    </citation>
    <scope>NUCLEOTIDE SEQUENCE [LARGE SCALE GENOMIC DNA]</scope>
    <source>
        <strain evidence="4">JCM 17923</strain>
    </source>
</reference>
<comment type="caution">
    <text evidence="3">The sequence shown here is derived from an EMBL/GenBank/DDBJ whole genome shotgun (WGS) entry which is preliminary data.</text>
</comment>
<organism evidence="3 4">
    <name type="scientific">Hymenobacter saemangeumensis</name>
    <dbReference type="NCBI Taxonomy" id="1084522"/>
    <lineage>
        <taxon>Bacteria</taxon>
        <taxon>Pseudomonadati</taxon>
        <taxon>Bacteroidota</taxon>
        <taxon>Cytophagia</taxon>
        <taxon>Cytophagales</taxon>
        <taxon>Hymenobacteraceae</taxon>
        <taxon>Hymenobacter</taxon>
    </lineage>
</organism>
<sequence length="304" mass="34822">MSKVKHNFPGWTAVKPDMPDEYDLEHHTVLTHGIRLHVVQCGPADGPLVVLLHGFPEFWYAWRQQIQALARAGYRVWVPDQRGYNLSDKPEAVHEYTVDKLALDVIGLIDAARRRTASVVGHDWGAAVAWHLAAHHASVVRKVAVLNVPHPRVMARALRKNGGQMRKSWYIFFFQLPSLPEVAIRARRWWIARQALLRSSRPGTFSEADIDAYVAAWEQPRAMHSMLSWYRAAMRHALDLLPTGRVKIPVHIIWGDKDAFLKTELAQQSLEWCDNGKLTLLPASHWVQQEEPEKVNELLLEFLK</sequence>
<dbReference type="PRINTS" id="PR00111">
    <property type="entry name" value="ABHYDROLASE"/>
</dbReference>
<dbReference type="Proteomes" id="UP001501153">
    <property type="component" value="Unassembled WGS sequence"/>
</dbReference>
<dbReference type="Pfam" id="PF00561">
    <property type="entry name" value="Abhydrolase_1"/>
    <property type="match status" value="1"/>
</dbReference>
<gene>
    <name evidence="3" type="ORF">GCM10023185_00090</name>
</gene>
<dbReference type="RefSeq" id="WP_345232622.1">
    <property type="nucleotide sequence ID" value="NZ_BAABGZ010000001.1"/>
</dbReference>
<dbReference type="PANTHER" id="PTHR43329">
    <property type="entry name" value="EPOXIDE HYDROLASE"/>
    <property type="match status" value="1"/>
</dbReference>
<evidence type="ECO:0000259" key="2">
    <source>
        <dbReference type="Pfam" id="PF00561"/>
    </source>
</evidence>
<accession>A0ABP8HW66</accession>
<dbReference type="PRINTS" id="PR00412">
    <property type="entry name" value="EPOXHYDRLASE"/>
</dbReference>
<feature type="domain" description="AB hydrolase-1" evidence="2">
    <location>
        <begin position="47"/>
        <end position="292"/>
    </location>
</feature>
<proteinExistence type="predicted"/>
<name>A0ABP8HW66_9BACT</name>
<protein>
    <submittedName>
        <fullName evidence="3">Alpha/beta hydrolase</fullName>
    </submittedName>
</protein>
<keyword evidence="1 3" id="KW-0378">Hydrolase</keyword>
<keyword evidence="4" id="KW-1185">Reference proteome</keyword>
<dbReference type="InterPro" id="IPR029058">
    <property type="entry name" value="AB_hydrolase_fold"/>
</dbReference>
<dbReference type="EMBL" id="BAABGZ010000001">
    <property type="protein sequence ID" value="GAA4345934.1"/>
    <property type="molecule type" value="Genomic_DNA"/>
</dbReference>
<dbReference type="SUPFAM" id="SSF53474">
    <property type="entry name" value="alpha/beta-Hydrolases"/>
    <property type="match status" value="1"/>
</dbReference>
<evidence type="ECO:0000313" key="4">
    <source>
        <dbReference type="Proteomes" id="UP001501153"/>
    </source>
</evidence>
<dbReference type="InterPro" id="IPR000073">
    <property type="entry name" value="AB_hydrolase_1"/>
</dbReference>
<dbReference type="InterPro" id="IPR000639">
    <property type="entry name" value="Epox_hydrolase-like"/>
</dbReference>
<dbReference type="GO" id="GO:0016787">
    <property type="term" value="F:hydrolase activity"/>
    <property type="evidence" value="ECO:0007669"/>
    <property type="project" value="UniProtKB-KW"/>
</dbReference>
<dbReference type="Gene3D" id="3.40.50.1820">
    <property type="entry name" value="alpha/beta hydrolase"/>
    <property type="match status" value="1"/>
</dbReference>